<organism evidence="1 2">
    <name type="scientific">Acaryochloris thomasi RCC1774</name>
    <dbReference type="NCBI Taxonomy" id="1764569"/>
    <lineage>
        <taxon>Bacteria</taxon>
        <taxon>Bacillati</taxon>
        <taxon>Cyanobacteriota</taxon>
        <taxon>Cyanophyceae</taxon>
        <taxon>Acaryochloridales</taxon>
        <taxon>Acaryochloridaceae</taxon>
        <taxon>Acaryochloris</taxon>
        <taxon>Acaryochloris thomasi</taxon>
    </lineage>
</organism>
<accession>A0A2W1JEG5</accession>
<dbReference type="AlphaFoldDB" id="A0A2W1JEG5"/>
<protein>
    <submittedName>
        <fullName evidence="1">Uncharacterized protein</fullName>
    </submittedName>
</protein>
<sequence>MVMASWKRQLLIATFGCLFLAILFGGLLSVAVNLSLEQLEEQPDLIIPGANDSPSSVP</sequence>
<comment type="caution">
    <text evidence="1">The sequence shown here is derived from an EMBL/GenBank/DDBJ whole genome shotgun (WGS) entry which is preliminary data.</text>
</comment>
<evidence type="ECO:0000313" key="2">
    <source>
        <dbReference type="Proteomes" id="UP000248857"/>
    </source>
</evidence>
<reference evidence="1 2" key="1">
    <citation type="journal article" date="2018" name="Sci. Rep.">
        <title>A novel species of the marine cyanobacterium Acaryochloris with a unique pigment content and lifestyle.</title>
        <authorList>
            <person name="Partensky F."/>
            <person name="Six C."/>
            <person name="Ratin M."/>
            <person name="Garczarek L."/>
            <person name="Vaulot D."/>
            <person name="Probert I."/>
            <person name="Calteau A."/>
            <person name="Gourvil P."/>
            <person name="Marie D."/>
            <person name="Grebert T."/>
            <person name="Bouchier C."/>
            <person name="Le Panse S."/>
            <person name="Gachenot M."/>
            <person name="Rodriguez F."/>
            <person name="Garrido J.L."/>
        </authorList>
    </citation>
    <scope>NUCLEOTIDE SEQUENCE [LARGE SCALE GENOMIC DNA]</scope>
    <source>
        <strain evidence="1 2">RCC1774</strain>
    </source>
</reference>
<dbReference type="Proteomes" id="UP000248857">
    <property type="component" value="Unassembled WGS sequence"/>
</dbReference>
<gene>
    <name evidence="1" type="ORF">C1752_04029</name>
</gene>
<keyword evidence="2" id="KW-1185">Reference proteome</keyword>
<name>A0A2W1JEG5_9CYAN</name>
<proteinExistence type="predicted"/>
<evidence type="ECO:0000313" key="1">
    <source>
        <dbReference type="EMBL" id="PZD72163.1"/>
    </source>
</evidence>
<dbReference type="RefSeq" id="WP_199464437.1">
    <property type="nucleotide sequence ID" value="NZ_CAWNWM010000012.1"/>
</dbReference>
<dbReference type="EMBL" id="PQWO01000012">
    <property type="protein sequence ID" value="PZD72163.1"/>
    <property type="molecule type" value="Genomic_DNA"/>
</dbReference>